<dbReference type="Pfam" id="PF06808">
    <property type="entry name" value="DctM"/>
    <property type="match status" value="1"/>
</dbReference>
<comment type="caution">
    <text evidence="7">Lacks conserved residue(s) required for the propagation of feature annotation.</text>
</comment>
<feature type="transmembrane region" description="Helical" evidence="7">
    <location>
        <begin position="278"/>
        <end position="294"/>
    </location>
</feature>
<feature type="transmembrane region" description="Helical" evidence="7">
    <location>
        <begin position="209"/>
        <end position="232"/>
    </location>
</feature>
<sequence length="432" mass="45954">MTLLALCITFLVLLMLGMPIAFVIGMSCLVALVVSGESMILLPHFMFIGIDSFVLVAVPMFVLAGEIMLKGKMTSALTDFADILVGRFRGGMGHTNIAASVFFAGITGSASADTTALGSVLIPTMAERGYSRAYATAVTIASSVIGPIIPPSLTFVIYAMAVGGVSIGELFVAGIIPGLLVALALMVMNYRISLARNYEKRTERYSWRFIGATFRASILVLVMPLLIVFGVLSGEFTATEAAAVASIYALVICMAVTRTLDVRDLPGFLFSTAKTSSIMFLLLATSSVLSYILATQGVPQLIASAFEAVTDNKYVFLLLLNIILLLIGIVLDLFPAIIIFGPIFATIAQGYGVDPVHFGVIFCVNLLLGLNTPPVGSGLFIGAAVGKVRLEELIREVRPFILMELLVVLIITYVPFLTTTLPRSLTALLGSP</sequence>
<dbReference type="GO" id="GO:0005886">
    <property type="term" value="C:plasma membrane"/>
    <property type="evidence" value="ECO:0007669"/>
    <property type="project" value="UniProtKB-SubCell"/>
</dbReference>
<dbReference type="PANTHER" id="PTHR33362:SF2">
    <property type="entry name" value="TRAP TRANSPORTER LARGE PERMEASE PROTEIN"/>
    <property type="match status" value="1"/>
</dbReference>
<keyword evidence="10" id="KW-1185">Reference proteome</keyword>
<dbReference type="InterPro" id="IPR004681">
    <property type="entry name" value="TRAP_DctM"/>
</dbReference>
<dbReference type="NCBIfam" id="TIGR00786">
    <property type="entry name" value="dctM"/>
    <property type="match status" value="1"/>
</dbReference>
<feature type="transmembrane region" description="Helical" evidence="7">
    <location>
        <begin position="42"/>
        <end position="64"/>
    </location>
</feature>
<proteinExistence type="inferred from homology"/>
<keyword evidence="4 7" id="KW-0812">Transmembrane</keyword>
<feature type="transmembrane region" description="Helical" evidence="7">
    <location>
        <begin position="133"/>
        <end position="149"/>
    </location>
</feature>
<evidence type="ECO:0000256" key="1">
    <source>
        <dbReference type="ARBA" id="ARBA00004429"/>
    </source>
</evidence>
<keyword evidence="2" id="KW-1003">Cell membrane</keyword>
<name>A0A1X6ZXQ6_9RHOB</name>
<evidence type="ECO:0000256" key="5">
    <source>
        <dbReference type="ARBA" id="ARBA00022989"/>
    </source>
</evidence>
<keyword evidence="6 7" id="KW-0472">Membrane</keyword>
<keyword evidence="5 7" id="KW-1133">Transmembrane helix</keyword>
<feature type="transmembrane region" description="Helical" evidence="7">
    <location>
        <begin position="314"/>
        <end position="331"/>
    </location>
</feature>
<keyword evidence="3 7" id="KW-0997">Cell inner membrane</keyword>
<evidence type="ECO:0000259" key="8">
    <source>
        <dbReference type="Pfam" id="PF06808"/>
    </source>
</evidence>
<dbReference type="EMBL" id="FWFU01000006">
    <property type="protein sequence ID" value="SLN64722.1"/>
    <property type="molecule type" value="Genomic_DNA"/>
</dbReference>
<dbReference type="PANTHER" id="PTHR33362">
    <property type="entry name" value="SIALIC ACID TRAP TRANSPORTER PERMEASE PROTEIN SIAT-RELATED"/>
    <property type="match status" value="1"/>
</dbReference>
<comment type="similarity">
    <text evidence="7">Belongs to the TRAP transporter large permease family.</text>
</comment>
<organism evidence="9 10">
    <name type="scientific">Roseovarius halotolerans</name>
    <dbReference type="NCBI Taxonomy" id="505353"/>
    <lineage>
        <taxon>Bacteria</taxon>
        <taxon>Pseudomonadati</taxon>
        <taxon>Pseudomonadota</taxon>
        <taxon>Alphaproteobacteria</taxon>
        <taxon>Rhodobacterales</taxon>
        <taxon>Roseobacteraceae</taxon>
        <taxon>Roseovarius</taxon>
    </lineage>
</organism>
<comment type="subunit">
    <text evidence="7">The complex comprises the extracytoplasmic solute receptor protein and the two transmembrane proteins.</text>
</comment>
<feature type="transmembrane region" description="Helical" evidence="7">
    <location>
        <begin position="359"/>
        <end position="385"/>
    </location>
</feature>
<accession>A0A1X6ZXQ6</accession>
<evidence type="ECO:0000256" key="3">
    <source>
        <dbReference type="ARBA" id="ARBA00022519"/>
    </source>
</evidence>
<evidence type="ECO:0000256" key="4">
    <source>
        <dbReference type="ARBA" id="ARBA00022692"/>
    </source>
</evidence>
<dbReference type="AlphaFoldDB" id="A0A1X6ZXQ6"/>
<dbReference type="RefSeq" id="WP_085819188.1">
    <property type="nucleotide sequence ID" value="NZ_FWFU01000006.1"/>
</dbReference>
<evidence type="ECO:0000256" key="7">
    <source>
        <dbReference type="RuleBase" id="RU369079"/>
    </source>
</evidence>
<dbReference type="InterPro" id="IPR010656">
    <property type="entry name" value="DctM"/>
</dbReference>
<gene>
    <name evidence="9" type="primary">siaT_28</name>
    <name evidence="9" type="ORF">ROH8110_03629</name>
</gene>
<evidence type="ECO:0000313" key="10">
    <source>
        <dbReference type="Proteomes" id="UP000193207"/>
    </source>
</evidence>
<comment type="function">
    <text evidence="7">Part of the tripartite ATP-independent periplasmic (TRAP) transport system.</text>
</comment>
<reference evidence="9 10" key="1">
    <citation type="submission" date="2017-03" db="EMBL/GenBank/DDBJ databases">
        <authorList>
            <person name="Afonso C.L."/>
            <person name="Miller P.J."/>
            <person name="Scott M.A."/>
            <person name="Spackman E."/>
            <person name="Goraichik I."/>
            <person name="Dimitrov K.M."/>
            <person name="Suarez D.L."/>
            <person name="Swayne D.E."/>
        </authorList>
    </citation>
    <scope>NUCLEOTIDE SEQUENCE [LARGE SCALE GENOMIC DNA]</scope>
    <source>
        <strain evidence="9 10">CECT 8110</strain>
    </source>
</reference>
<feature type="domain" description="TRAP C4-dicarboxylate transport system permease DctM subunit" evidence="8">
    <location>
        <begin position="8"/>
        <end position="415"/>
    </location>
</feature>
<evidence type="ECO:0000256" key="6">
    <source>
        <dbReference type="ARBA" id="ARBA00023136"/>
    </source>
</evidence>
<feature type="transmembrane region" description="Helical" evidence="7">
    <location>
        <begin position="238"/>
        <end position="257"/>
    </location>
</feature>
<dbReference type="Proteomes" id="UP000193207">
    <property type="component" value="Unassembled WGS sequence"/>
</dbReference>
<feature type="transmembrane region" description="Helical" evidence="7">
    <location>
        <begin position="155"/>
        <end position="188"/>
    </location>
</feature>
<keyword evidence="7" id="KW-0813">Transport</keyword>
<feature type="transmembrane region" description="Helical" evidence="7">
    <location>
        <begin position="397"/>
        <end position="416"/>
    </location>
</feature>
<evidence type="ECO:0000256" key="2">
    <source>
        <dbReference type="ARBA" id="ARBA00022475"/>
    </source>
</evidence>
<protein>
    <recommendedName>
        <fullName evidence="7">TRAP transporter large permease protein</fullName>
    </recommendedName>
</protein>
<evidence type="ECO:0000313" key="9">
    <source>
        <dbReference type="EMBL" id="SLN64722.1"/>
    </source>
</evidence>
<dbReference type="GO" id="GO:0022857">
    <property type="term" value="F:transmembrane transporter activity"/>
    <property type="evidence" value="ECO:0007669"/>
    <property type="project" value="UniProtKB-UniRule"/>
</dbReference>
<comment type="subcellular location">
    <subcellularLocation>
        <location evidence="1 7">Cell inner membrane</location>
        <topology evidence="1 7">Multi-pass membrane protein</topology>
    </subcellularLocation>
</comment>
<dbReference type="PIRSF" id="PIRSF006066">
    <property type="entry name" value="HI0050"/>
    <property type="match status" value="1"/>
</dbReference>
<dbReference type="OrthoDB" id="9790209at2"/>